<protein>
    <submittedName>
        <fullName evidence="2">Uncharacterized protein</fullName>
    </submittedName>
</protein>
<reference evidence="2 3" key="1">
    <citation type="submission" date="2023-01" db="EMBL/GenBank/DDBJ databases">
        <title>Genomes from the Australian National Cyanobacteria Reference Collection.</title>
        <authorList>
            <person name="Willis A."/>
            <person name="Lee E.M.F."/>
        </authorList>
    </citation>
    <scope>NUCLEOTIDE SEQUENCE [LARGE SCALE GENOMIC DNA]</scope>
    <source>
        <strain evidence="2 3">CS-549</strain>
    </source>
</reference>
<evidence type="ECO:0000313" key="3">
    <source>
        <dbReference type="Proteomes" id="UP001211711"/>
    </source>
</evidence>
<comment type="caution">
    <text evidence="2">The sequence shown here is derived from an EMBL/GenBank/DDBJ whole genome shotgun (WGS) entry which is preliminary data.</text>
</comment>
<feature type="transmembrane region" description="Helical" evidence="1">
    <location>
        <begin position="31"/>
        <end position="49"/>
    </location>
</feature>
<accession>A0ABT4ZQH8</accession>
<organism evidence="2 3">
    <name type="scientific">Sphaerospermopsis kisseleviana CS-549</name>
    <dbReference type="NCBI Taxonomy" id="3021783"/>
    <lineage>
        <taxon>Bacteria</taxon>
        <taxon>Bacillati</taxon>
        <taxon>Cyanobacteriota</taxon>
        <taxon>Cyanophyceae</taxon>
        <taxon>Nostocales</taxon>
        <taxon>Aphanizomenonaceae</taxon>
        <taxon>Sphaerospermopsis</taxon>
        <taxon>Sphaerospermopsis kisseleviana</taxon>
    </lineage>
</organism>
<dbReference type="EMBL" id="JAQMTI010000084">
    <property type="protein sequence ID" value="MDB9440992.1"/>
    <property type="molecule type" value="Genomic_DNA"/>
</dbReference>
<evidence type="ECO:0000313" key="2">
    <source>
        <dbReference type="EMBL" id="MDB9440992.1"/>
    </source>
</evidence>
<sequence>MNSKYSTTGETTDENCHNLLKFYLWGDDRRIFTMPIAIGLLGYIFLLLVENIYHYEDTN</sequence>
<keyword evidence="3" id="KW-1185">Reference proteome</keyword>
<gene>
    <name evidence="2" type="ORF">PN497_06380</name>
</gene>
<dbReference type="Proteomes" id="UP001211711">
    <property type="component" value="Unassembled WGS sequence"/>
</dbReference>
<dbReference type="RefSeq" id="WP_272109804.1">
    <property type="nucleotide sequence ID" value="NZ_JAQMTI010000084.1"/>
</dbReference>
<keyword evidence="1" id="KW-0472">Membrane</keyword>
<evidence type="ECO:0000256" key="1">
    <source>
        <dbReference type="SAM" id="Phobius"/>
    </source>
</evidence>
<keyword evidence="1" id="KW-1133">Transmembrane helix</keyword>
<proteinExistence type="predicted"/>
<name>A0ABT4ZQH8_9CYAN</name>
<keyword evidence="1" id="KW-0812">Transmembrane</keyword>